<accession>A0ABV3PWD0</accession>
<keyword evidence="2" id="KW-0564">Palmitate</keyword>
<dbReference type="EMBL" id="JBFNQD010000020">
    <property type="protein sequence ID" value="MEW9309980.1"/>
    <property type="molecule type" value="Genomic_DNA"/>
</dbReference>
<evidence type="ECO:0000313" key="4">
    <source>
        <dbReference type="EMBL" id="MEW9309980.1"/>
    </source>
</evidence>
<dbReference type="InterPro" id="IPR010131">
    <property type="entry name" value="MdtP/NodT-like"/>
</dbReference>
<evidence type="ECO:0000256" key="2">
    <source>
        <dbReference type="RuleBase" id="RU362097"/>
    </source>
</evidence>
<keyword evidence="2" id="KW-0449">Lipoprotein</keyword>
<keyword evidence="2" id="KW-0812">Transmembrane</keyword>
<keyword evidence="2" id="KW-0472">Membrane</keyword>
<gene>
    <name evidence="4" type="ORF">ABXS05_30850</name>
</gene>
<dbReference type="PANTHER" id="PTHR30203:SF32">
    <property type="entry name" value="CATION EFFLUX SYSTEM PROTEIN CUSC"/>
    <property type="match status" value="1"/>
</dbReference>
<evidence type="ECO:0000256" key="1">
    <source>
        <dbReference type="ARBA" id="ARBA00007613"/>
    </source>
</evidence>
<sequence>MVSLSPCRPGRHRCVARAIACNWRQQGCTIVRAALMMTVLAVVLSGCSTTAPTVAQAPVLPSSYGPGAARDVPRNAEAWWRQFHDPVLERLVAEARRQNLSIAEAQARLRAAYAQASTASALFLPTVDGSGQAVAANSRKTIDDTLHRPVMAGLDMSWDVGLFGLAEHSARAANADASIAQENLEAVRIVVTADVAAAYIGLRSAQHQTELTTTRVISLQRRVRLSRVRTQTGLALPGEEADGVAALEETRSELARLQSRVVEHQQQIATLLGTSAPDPTLLRNGPQPNAKDVPAVGHPADLLRARPDVRAAEQRVLRASAEVGIAQAELYPRLRLGGTIGIGGPTNGSLMRLAGGPSLQIPLFDYGRRKALFHARRALLDEALAAYRQTVLVAYQQASTAFAAWRAARASEARQASAIQALRRRDHQMRVLKREGLADARQFSEADSGWLDGQQRLVLARENEALALVALYKALGAATLQGEARGRR</sequence>
<dbReference type="RefSeq" id="WP_367626586.1">
    <property type="nucleotide sequence ID" value="NZ_JBFNQD010000020.1"/>
</dbReference>
<comment type="similarity">
    <text evidence="1 2">Belongs to the outer membrane factor (OMF) (TC 1.B.17) family.</text>
</comment>
<organism evidence="4 5">
    <name type="scientific">Labrys neptuniae</name>
    <dbReference type="NCBI Taxonomy" id="376174"/>
    <lineage>
        <taxon>Bacteria</taxon>
        <taxon>Pseudomonadati</taxon>
        <taxon>Pseudomonadota</taxon>
        <taxon>Alphaproteobacteria</taxon>
        <taxon>Hyphomicrobiales</taxon>
        <taxon>Xanthobacteraceae</taxon>
        <taxon>Labrys</taxon>
    </lineage>
</organism>
<keyword evidence="3" id="KW-0175">Coiled coil</keyword>
<keyword evidence="2" id="KW-1134">Transmembrane beta strand</keyword>
<name>A0ABV3PWD0_9HYPH</name>
<dbReference type="NCBIfam" id="TIGR01845">
    <property type="entry name" value="outer_NodT"/>
    <property type="match status" value="1"/>
</dbReference>
<evidence type="ECO:0000256" key="3">
    <source>
        <dbReference type="SAM" id="Coils"/>
    </source>
</evidence>
<dbReference type="SUPFAM" id="SSF56954">
    <property type="entry name" value="Outer membrane efflux proteins (OEP)"/>
    <property type="match status" value="1"/>
</dbReference>
<dbReference type="Proteomes" id="UP001555786">
    <property type="component" value="Unassembled WGS sequence"/>
</dbReference>
<dbReference type="Gene3D" id="1.20.1600.10">
    <property type="entry name" value="Outer membrane efflux proteins (OEP)"/>
    <property type="match status" value="1"/>
</dbReference>
<comment type="subcellular location">
    <subcellularLocation>
        <location evidence="2">Cell membrane</location>
        <topology evidence="2">Lipid-anchor</topology>
    </subcellularLocation>
</comment>
<proteinExistence type="inferred from homology"/>
<keyword evidence="5" id="KW-1185">Reference proteome</keyword>
<protein>
    <submittedName>
        <fullName evidence="4">Efflux transporter outer membrane subunit</fullName>
    </submittedName>
</protein>
<dbReference type="Pfam" id="PF02321">
    <property type="entry name" value="OEP"/>
    <property type="match status" value="2"/>
</dbReference>
<evidence type="ECO:0000313" key="5">
    <source>
        <dbReference type="Proteomes" id="UP001555786"/>
    </source>
</evidence>
<reference evidence="4 5" key="1">
    <citation type="submission" date="2024-07" db="EMBL/GenBank/DDBJ databases">
        <title>Description of Labrys sedimenti sp. nov., isolated from a diclofenac-degrading enrichment culture.</title>
        <authorList>
            <person name="Tancsics A."/>
            <person name="Csepanyi A."/>
        </authorList>
    </citation>
    <scope>NUCLEOTIDE SEQUENCE [LARGE SCALE GENOMIC DNA]</scope>
    <source>
        <strain evidence="4 5">LMG 23578</strain>
    </source>
</reference>
<dbReference type="Gene3D" id="2.20.200.10">
    <property type="entry name" value="Outer membrane efflux proteins (OEP)"/>
    <property type="match status" value="1"/>
</dbReference>
<feature type="coiled-coil region" evidence="3">
    <location>
        <begin position="247"/>
        <end position="274"/>
    </location>
</feature>
<dbReference type="PANTHER" id="PTHR30203">
    <property type="entry name" value="OUTER MEMBRANE CATION EFFLUX PROTEIN"/>
    <property type="match status" value="1"/>
</dbReference>
<dbReference type="InterPro" id="IPR003423">
    <property type="entry name" value="OMP_efflux"/>
</dbReference>
<comment type="caution">
    <text evidence="4">The sequence shown here is derived from an EMBL/GenBank/DDBJ whole genome shotgun (WGS) entry which is preliminary data.</text>
</comment>